<name>A0A521EAE1_9SPHI</name>
<evidence type="ECO:0000313" key="2">
    <source>
        <dbReference type="Proteomes" id="UP000320300"/>
    </source>
</evidence>
<accession>A0A521EAE1</accession>
<gene>
    <name evidence="1" type="ORF">SAMN06265348_107285</name>
</gene>
<dbReference type="EMBL" id="FXTN01000007">
    <property type="protein sequence ID" value="SMO80742.1"/>
    <property type="molecule type" value="Genomic_DNA"/>
</dbReference>
<dbReference type="AlphaFoldDB" id="A0A521EAE1"/>
<proteinExistence type="predicted"/>
<organism evidence="1 2">
    <name type="scientific">Pedobacter westerhofensis</name>
    <dbReference type="NCBI Taxonomy" id="425512"/>
    <lineage>
        <taxon>Bacteria</taxon>
        <taxon>Pseudomonadati</taxon>
        <taxon>Bacteroidota</taxon>
        <taxon>Sphingobacteriia</taxon>
        <taxon>Sphingobacteriales</taxon>
        <taxon>Sphingobacteriaceae</taxon>
        <taxon>Pedobacter</taxon>
    </lineage>
</organism>
<reference evidence="1 2" key="1">
    <citation type="submission" date="2017-05" db="EMBL/GenBank/DDBJ databases">
        <authorList>
            <person name="Varghese N."/>
            <person name="Submissions S."/>
        </authorList>
    </citation>
    <scope>NUCLEOTIDE SEQUENCE [LARGE SCALE GENOMIC DNA]</scope>
    <source>
        <strain evidence="1 2">DSM 19036</strain>
    </source>
</reference>
<dbReference type="Proteomes" id="UP000320300">
    <property type="component" value="Unassembled WGS sequence"/>
</dbReference>
<protein>
    <submittedName>
        <fullName evidence="1">Uncharacterized protein</fullName>
    </submittedName>
</protein>
<sequence length="30" mass="3680">MLKNRFYSCKEYIELSTLLLNNKKLFIIDE</sequence>
<keyword evidence="2" id="KW-1185">Reference proteome</keyword>
<evidence type="ECO:0000313" key="1">
    <source>
        <dbReference type="EMBL" id="SMO80742.1"/>
    </source>
</evidence>